<evidence type="ECO:0000256" key="1">
    <source>
        <dbReference type="SAM" id="MobiDB-lite"/>
    </source>
</evidence>
<gene>
    <name evidence="2" type="ORF">EV130_10643</name>
</gene>
<feature type="region of interest" description="Disordered" evidence="1">
    <location>
        <begin position="32"/>
        <end position="112"/>
    </location>
</feature>
<comment type="caution">
    <text evidence="2">The sequence shown here is derived from an EMBL/GenBank/DDBJ whole genome shotgun (WGS) entry which is preliminary data.</text>
</comment>
<reference evidence="2 3" key="1">
    <citation type="submission" date="2019-03" db="EMBL/GenBank/DDBJ databases">
        <title>Genomic Encyclopedia of Type Strains, Phase IV (KMG-V): Genome sequencing to study the core and pangenomes of soil and plant-associated prokaryotes.</title>
        <authorList>
            <person name="Whitman W."/>
        </authorList>
    </citation>
    <scope>NUCLEOTIDE SEQUENCE [LARGE SCALE GENOMIC DNA]</scope>
    <source>
        <strain evidence="2 3">Gr42</strain>
    </source>
</reference>
<evidence type="ECO:0000313" key="2">
    <source>
        <dbReference type="EMBL" id="TCU24452.1"/>
    </source>
</evidence>
<dbReference type="EMBL" id="SMBJ01000006">
    <property type="protein sequence ID" value="TCU24452.1"/>
    <property type="molecule type" value="Genomic_DNA"/>
</dbReference>
<feature type="compositionally biased region" description="Basic and acidic residues" evidence="1">
    <location>
        <begin position="89"/>
        <end position="112"/>
    </location>
</feature>
<dbReference type="Proteomes" id="UP000295547">
    <property type="component" value="Unassembled WGS sequence"/>
</dbReference>
<feature type="compositionally biased region" description="Basic and acidic residues" evidence="1">
    <location>
        <begin position="50"/>
        <end position="68"/>
    </location>
</feature>
<dbReference type="AlphaFoldDB" id="A0A4R3QVR4"/>
<organism evidence="2 3">
    <name type="scientific">Rhizobium azibense</name>
    <dbReference type="NCBI Taxonomy" id="1136135"/>
    <lineage>
        <taxon>Bacteria</taxon>
        <taxon>Pseudomonadati</taxon>
        <taxon>Pseudomonadota</taxon>
        <taxon>Alphaproteobacteria</taxon>
        <taxon>Hyphomicrobiales</taxon>
        <taxon>Rhizobiaceae</taxon>
        <taxon>Rhizobium/Agrobacterium group</taxon>
        <taxon>Rhizobium</taxon>
    </lineage>
</organism>
<protein>
    <submittedName>
        <fullName evidence="2">ElaB/YqjD/DUF883 family membrane-anchored ribosome-binding protein</fullName>
    </submittedName>
</protein>
<name>A0A4R3QVR4_9HYPH</name>
<sequence length="193" mass="21035">MSFEFDIPVCGGCNANPELPVTYGISAIKKEELKMPNPDESPAVQSMKQEQAEQRKRSRKGELEKGLEDTFPASDPVSLTHTTAPSGRVDAEAAERVQRQRDLESPDERSPLVDEALAAHRKRSEASGGEIRPLRSEVSRLSGAATDLASDTARVAKVQARTLVYEIEEHVRARPLTAVGIVAAVAYLWGATR</sequence>
<proteinExistence type="predicted"/>
<keyword evidence="3" id="KW-1185">Reference proteome</keyword>
<evidence type="ECO:0000313" key="3">
    <source>
        <dbReference type="Proteomes" id="UP000295547"/>
    </source>
</evidence>
<accession>A0A4R3QVR4</accession>